<dbReference type="PANTHER" id="PTHR24024:SF18">
    <property type="entry name" value="SHORT-CHAIN COLLAGEN C4-LIKE"/>
    <property type="match status" value="1"/>
</dbReference>
<dbReference type="EMBL" id="BMAV01001305">
    <property type="protein sequence ID" value="GFY39289.1"/>
    <property type="molecule type" value="Genomic_DNA"/>
</dbReference>
<dbReference type="GO" id="GO:0005615">
    <property type="term" value="C:extracellular space"/>
    <property type="evidence" value="ECO:0007669"/>
    <property type="project" value="TreeGrafter"/>
</dbReference>
<dbReference type="OrthoDB" id="6435801at2759"/>
<sequence length="558" mass="62353">MDFFTEDPTKPRGVYTNWGKRTCGSKASNILYIGYMASFMEQGIGAGTEYQCLPENPNLNVDSDATGLDPKSTRLAAVRYMNMSIFRGSGKQIQDKVAPCTVCETPLRPTVKMFPSVHICPGDWVPEYNGFLVANYHGKLRSQFVCVNIDPDTYNFSNKVKGEPYVLPVKMGSQEGSTYTKDASIPCAKSSTMLIRMMYVLPMILGRTYDVKKNTVGVDIFSMEDIETPRVTEESFYRSNLKTVETSSDVKEILEINGDLSLNIKAGTLAVSGIGSYVKSSLQTQNSLDILIKVRFRTISKSVPHQTRPIAGWKSLGKEHLGTHYVQTIIYGGDLIACIRFKANSAEDIQEVRAIVKTAVSTGSVLDLVGEGKLESLDRQLKRKATMEISYFATVPLEGVPNTIEGLRDLVRGFKDHVKKVNDGIGVPVEVELAELSNFDRSFEYLKNLELETELEFFEEYLDDLLSTKSRLKTIVYEYRDTLTEDEETQLSKLNTRVTKVLRPFLATIGDLDLEKGSYQLDTAKEAYKEGKSLGMAGKFRRDLNRILKKISASKSHG</sequence>
<accession>A0A8X7BR94</accession>
<evidence type="ECO:0000313" key="1">
    <source>
        <dbReference type="EMBL" id="GFY39289.1"/>
    </source>
</evidence>
<proteinExistence type="predicted"/>
<evidence type="ECO:0000313" key="2">
    <source>
        <dbReference type="Proteomes" id="UP000886998"/>
    </source>
</evidence>
<dbReference type="AlphaFoldDB" id="A0A8X7BR94"/>
<organism evidence="1 2">
    <name type="scientific">Trichonephila inaurata madagascariensis</name>
    <dbReference type="NCBI Taxonomy" id="2747483"/>
    <lineage>
        <taxon>Eukaryota</taxon>
        <taxon>Metazoa</taxon>
        <taxon>Ecdysozoa</taxon>
        <taxon>Arthropoda</taxon>
        <taxon>Chelicerata</taxon>
        <taxon>Arachnida</taxon>
        <taxon>Araneae</taxon>
        <taxon>Araneomorphae</taxon>
        <taxon>Entelegynae</taxon>
        <taxon>Araneoidea</taxon>
        <taxon>Nephilidae</taxon>
        <taxon>Trichonephila</taxon>
        <taxon>Trichonephila inaurata</taxon>
    </lineage>
</organism>
<keyword evidence="2" id="KW-1185">Reference proteome</keyword>
<comment type="caution">
    <text evidence="1">The sequence shown here is derived from an EMBL/GenBank/DDBJ whole genome shotgun (WGS) entry which is preliminary data.</text>
</comment>
<dbReference type="Proteomes" id="UP000886998">
    <property type="component" value="Unassembled WGS sequence"/>
</dbReference>
<dbReference type="InterPro" id="IPR051077">
    <property type="entry name" value="Ca-dependent_lectin"/>
</dbReference>
<protein>
    <submittedName>
        <fullName evidence="1">Uncharacterized protein</fullName>
    </submittedName>
</protein>
<gene>
    <name evidence="1" type="ORF">TNIN_408331</name>
</gene>
<reference evidence="1" key="1">
    <citation type="submission" date="2020-08" db="EMBL/GenBank/DDBJ databases">
        <title>Multicomponent nature underlies the extraordinary mechanical properties of spider dragline silk.</title>
        <authorList>
            <person name="Kono N."/>
            <person name="Nakamura H."/>
            <person name="Mori M."/>
            <person name="Yoshida Y."/>
            <person name="Ohtoshi R."/>
            <person name="Malay A.D."/>
            <person name="Moran D.A.P."/>
            <person name="Tomita M."/>
            <person name="Numata K."/>
            <person name="Arakawa K."/>
        </authorList>
    </citation>
    <scope>NUCLEOTIDE SEQUENCE</scope>
</reference>
<dbReference type="PANTHER" id="PTHR24024">
    <property type="entry name" value="PULMONARY SURFACTANT-ASSOCIATED PROTEIN A"/>
    <property type="match status" value="1"/>
</dbReference>
<name>A0A8X7BR94_9ARAC</name>